<dbReference type="Gene3D" id="1.10.10.10">
    <property type="entry name" value="Winged helix-like DNA-binding domain superfamily/Winged helix DNA-binding domain"/>
    <property type="match status" value="1"/>
</dbReference>
<reference evidence="2" key="1">
    <citation type="journal article" date="2019" name="Int. J. Syst. Evol. Microbiol.">
        <title>The Global Catalogue of Microorganisms (GCM) 10K type strain sequencing project: providing services to taxonomists for standard genome sequencing and annotation.</title>
        <authorList>
            <consortium name="The Broad Institute Genomics Platform"/>
            <consortium name="The Broad Institute Genome Sequencing Center for Infectious Disease"/>
            <person name="Wu L."/>
            <person name="Ma J."/>
        </authorList>
    </citation>
    <scope>NUCLEOTIDE SEQUENCE [LARGE SCALE GENOMIC DNA]</scope>
    <source>
        <strain evidence="2">CCUG 62221</strain>
    </source>
</reference>
<dbReference type="InterPro" id="IPR016032">
    <property type="entry name" value="Sig_transdc_resp-reg_C-effctor"/>
</dbReference>
<dbReference type="RefSeq" id="WP_386806971.1">
    <property type="nucleotide sequence ID" value="NZ_JBHTMV010000001.1"/>
</dbReference>
<name>A0ABW3WM44_9FLAO</name>
<organism evidence="1 2">
    <name type="scientific">Lutibacter holmesii</name>
    <dbReference type="NCBI Taxonomy" id="1137985"/>
    <lineage>
        <taxon>Bacteria</taxon>
        <taxon>Pseudomonadati</taxon>
        <taxon>Bacteroidota</taxon>
        <taxon>Flavobacteriia</taxon>
        <taxon>Flavobacteriales</taxon>
        <taxon>Flavobacteriaceae</taxon>
        <taxon>Lutibacter</taxon>
    </lineage>
</organism>
<evidence type="ECO:0000313" key="2">
    <source>
        <dbReference type="Proteomes" id="UP001597241"/>
    </source>
</evidence>
<evidence type="ECO:0000313" key="1">
    <source>
        <dbReference type="EMBL" id="MFD1292390.1"/>
    </source>
</evidence>
<dbReference type="SUPFAM" id="SSF46894">
    <property type="entry name" value="C-terminal effector domain of the bipartite response regulators"/>
    <property type="match status" value="1"/>
</dbReference>
<sequence>MNNQRNIEGFNQQQFNNLFNSALVNNLPYLFWMYELIGNEYKLIKWNKNQEIYTEYSTEELYHKNALDFFDDQGKTSAAKAITEIFERGSAKIFENLLTKSGKTIPYCFEGYLFNFGSRQIFIGISIDVSEESETKKKLKLVECEKERLLKIDQENKKELQSYTAKILRNNIVSNKLSRQVDIILAKKDISNCRDEILKLKTIIDSQQVSTYNWEMFQSKFDKVYANFFDSLKTKHPELTKSELQFCSFVKVQISIVDIASLLNISMEGVKKKKYRIRKKLSLNRSDSLELYLLKF</sequence>
<evidence type="ECO:0008006" key="3">
    <source>
        <dbReference type="Google" id="ProtNLM"/>
    </source>
</evidence>
<accession>A0ABW3WM44</accession>
<dbReference type="EMBL" id="JBHTMV010000001">
    <property type="protein sequence ID" value="MFD1292390.1"/>
    <property type="molecule type" value="Genomic_DNA"/>
</dbReference>
<dbReference type="SUPFAM" id="SSF55785">
    <property type="entry name" value="PYP-like sensor domain (PAS domain)"/>
    <property type="match status" value="1"/>
</dbReference>
<protein>
    <recommendedName>
        <fullName evidence="3">PAS domain-containing protein</fullName>
    </recommendedName>
</protein>
<proteinExistence type="predicted"/>
<dbReference type="InterPro" id="IPR036388">
    <property type="entry name" value="WH-like_DNA-bd_sf"/>
</dbReference>
<dbReference type="Gene3D" id="3.30.450.20">
    <property type="entry name" value="PAS domain"/>
    <property type="match status" value="1"/>
</dbReference>
<gene>
    <name evidence="1" type="ORF">ACFQ5N_00965</name>
</gene>
<comment type="caution">
    <text evidence="1">The sequence shown here is derived from an EMBL/GenBank/DDBJ whole genome shotgun (WGS) entry which is preliminary data.</text>
</comment>
<dbReference type="Proteomes" id="UP001597241">
    <property type="component" value="Unassembled WGS sequence"/>
</dbReference>
<keyword evidence="2" id="KW-1185">Reference proteome</keyword>
<dbReference type="InterPro" id="IPR035965">
    <property type="entry name" value="PAS-like_dom_sf"/>
</dbReference>